<organism evidence="2">
    <name type="scientific">Aphanomyces invadans</name>
    <dbReference type="NCBI Taxonomy" id="157072"/>
    <lineage>
        <taxon>Eukaryota</taxon>
        <taxon>Sar</taxon>
        <taxon>Stramenopiles</taxon>
        <taxon>Oomycota</taxon>
        <taxon>Saprolegniomycetes</taxon>
        <taxon>Saprolegniales</taxon>
        <taxon>Verrucalvaceae</taxon>
        <taxon>Aphanomyces</taxon>
    </lineage>
</organism>
<protein>
    <submittedName>
        <fullName evidence="2">Uncharacterized protein</fullName>
    </submittedName>
</protein>
<dbReference type="EMBL" id="KI913956">
    <property type="protein sequence ID" value="ETW06078.1"/>
    <property type="molecule type" value="Genomic_DNA"/>
</dbReference>
<name>A0A024UKD8_9STRA</name>
<reference evidence="2" key="1">
    <citation type="submission" date="2013-12" db="EMBL/GenBank/DDBJ databases">
        <title>The Genome Sequence of Aphanomyces invadans NJM9701.</title>
        <authorList>
            <consortium name="The Broad Institute Genomics Platform"/>
            <person name="Russ C."/>
            <person name="Tyler B."/>
            <person name="van West P."/>
            <person name="Dieguez-Uribeondo J."/>
            <person name="Young S.K."/>
            <person name="Zeng Q."/>
            <person name="Gargeya S."/>
            <person name="Fitzgerald M."/>
            <person name="Abouelleil A."/>
            <person name="Alvarado L."/>
            <person name="Chapman S.B."/>
            <person name="Gainer-Dewar J."/>
            <person name="Goldberg J."/>
            <person name="Griggs A."/>
            <person name="Gujja S."/>
            <person name="Hansen M."/>
            <person name="Howarth C."/>
            <person name="Imamovic A."/>
            <person name="Ireland A."/>
            <person name="Larimer J."/>
            <person name="McCowan C."/>
            <person name="Murphy C."/>
            <person name="Pearson M."/>
            <person name="Poon T.W."/>
            <person name="Priest M."/>
            <person name="Roberts A."/>
            <person name="Saif S."/>
            <person name="Shea T."/>
            <person name="Sykes S."/>
            <person name="Wortman J."/>
            <person name="Nusbaum C."/>
            <person name="Birren B."/>
        </authorList>
    </citation>
    <scope>NUCLEOTIDE SEQUENCE [LARGE SCALE GENOMIC DNA]</scope>
    <source>
        <strain evidence="2">NJM9701</strain>
    </source>
</reference>
<feature type="compositionally biased region" description="Low complexity" evidence="1">
    <location>
        <begin position="110"/>
        <end position="120"/>
    </location>
</feature>
<dbReference type="AlphaFoldDB" id="A0A024UKD8"/>
<feature type="region of interest" description="Disordered" evidence="1">
    <location>
        <begin position="565"/>
        <end position="633"/>
    </location>
</feature>
<accession>A0A024UKD8</accession>
<feature type="region of interest" description="Disordered" evidence="1">
    <location>
        <begin position="70"/>
        <end position="130"/>
    </location>
</feature>
<feature type="compositionally biased region" description="Low complexity" evidence="1">
    <location>
        <begin position="621"/>
        <end position="633"/>
    </location>
</feature>
<proteinExistence type="predicted"/>
<gene>
    <name evidence="2" type="ORF">H310_03672</name>
</gene>
<evidence type="ECO:0000256" key="1">
    <source>
        <dbReference type="SAM" id="MobiDB-lite"/>
    </source>
</evidence>
<dbReference type="OrthoDB" id="66790at2759"/>
<feature type="compositionally biased region" description="Polar residues" evidence="1">
    <location>
        <begin position="598"/>
        <end position="611"/>
    </location>
</feature>
<feature type="region of interest" description="Disordered" evidence="1">
    <location>
        <begin position="511"/>
        <end position="536"/>
    </location>
</feature>
<dbReference type="VEuPathDB" id="FungiDB:H310_03672"/>
<dbReference type="GeneID" id="20080722"/>
<feature type="compositionally biased region" description="Polar residues" evidence="1">
    <location>
        <begin position="121"/>
        <end position="130"/>
    </location>
</feature>
<feature type="compositionally biased region" description="Pro residues" evidence="1">
    <location>
        <begin position="574"/>
        <end position="585"/>
    </location>
</feature>
<evidence type="ECO:0000313" key="2">
    <source>
        <dbReference type="EMBL" id="ETW06078.1"/>
    </source>
</evidence>
<dbReference type="RefSeq" id="XP_008865855.1">
    <property type="nucleotide sequence ID" value="XM_008867633.1"/>
</dbReference>
<sequence length="825" mass="91056">MEARKDDLRRAMDIASMKAPHLPSENHMRSVESMFRTIDEKLELILDAQDARFRMLDDKFDRFNRRMDALERNSTDNSPRGPSPVVEDEGSRSSYETQAEMRRRLGSMETTSSLRRLTTSPASDDSSMGNMQNMQETLRYIHERLASLETQTQALPDKITPAIHRRLDTLETQVKILPERVDSLLRQLQSRLMDHQPPSLHVMSLDPQRHHSSILARTEESLSVLHRTLETIETQSRSLPDRVALAVNGSGKFSNYANRGSYGPNNDEVMNFVHARLESVEKQVGCLPERLQRFLEDDILRQLHGHFLPLESQIQLLPERVHHALKEVVASDIGDVLDQAMTSVHDRLSVIEKQSGSGFDRLTGPLEEMLPSLRSQITDLPHQWTKSSTKLEAVVRDATQSLNRHVKELTAAAALKEANRDAAPNAQELLDSALQTRLKPLESHLEGLPNVLNVALEDNVSVVAMVVNDALAVVHRRLDQLDGLPEALRSTMVTAVPAPVAPATISALPLDVSGPAKQNPTPAKQPLTPKPTPVVPQQDIKPIILSEPTLLAPVNVAATTPTETIAPATRNPIAEPPHGPSPPGNPRKTVPQDLPGSTKGSNNCNNTSATPTLRLRPMRKASSASTASISSTNSVPEVVVVKPAATPAFVPRKRRVVASKPSLRSTQAPATAAVTPYFAWTDGSLHRAPEDWVFPITNCRSLWELWYIGDTVHGIGPYRTLTKDDIKHHYVLKTRGKAAAVVQKVIDTAVDHGIVSSADRIPNMSKDECLAVFEQAFAVLMGSSSTGNKDNQVLPHNACNNMFTKVYTMLVNQKRKRSDDDNGEG</sequence>